<dbReference type="SUPFAM" id="SSF48452">
    <property type="entry name" value="TPR-like"/>
    <property type="match status" value="1"/>
</dbReference>
<proteinExistence type="predicted"/>
<keyword evidence="3" id="KW-1185">Reference proteome</keyword>
<dbReference type="AlphaFoldDB" id="A0A3N6PCY8"/>
<dbReference type="OrthoDB" id="511540at2"/>
<evidence type="ECO:0000313" key="2">
    <source>
        <dbReference type="EMBL" id="RQH43032.1"/>
    </source>
</evidence>
<dbReference type="EMBL" id="RCBY01000068">
    <property type="protein sequence ID" value="RQH43032.1"/>
    <property type="molecule type" value="Genomic_DNA"/>
</dbReference>
<protein>
    <recommendedName>
        <fullName evidence="4">Tetratricopeptide repeat protein</fullName>
    </recommendedName>
</protein>
<dbReference type="Gene3D" id="1.25.40.10">
    <property type="entry name" value="Tetratricopeptide repeat domain"/>
    <property type="match status" value="1"/>
</dbReference>
<sequence>MIFTQPIPLIRSKFGFTLLITAAFILLQQPLNAQSENSAEQEIPIQVSPENSTDPQNLPSSPVPIQPTQPENVRPLNEQNSLLSLQGGQRLMSEADNAITSENYNLASQKLQEARQIFNQLSNFYSQLAASFSGIDNRLADDQRTKALDTAQMRDQATYQLALVHRAQNQPELAVPLLVQIISSQQPTRDLGKKAYQQLLELGFVDIPYPRSSGENQPPNSSQSLN</sequence>
<dbReference type="InterPro" id="IPR011990">
    <property type="entry name" value="TPR-like_helical_dom_sf"/>
</dbReference>
<comment type="caution">
    <text evidence="2">The sequence shown here is derived from an EMBL/GenBank/DDBJ whole genome shotgun (WGS) entry which is preliminary data.</text>
</comment>
<organism evidence="2 3">
    <name type="scientific">Okeania hirsuta</name>
    <dbReference type="NCBI Taxonomy" id="1458930"/>
    <lineage>
        <taxon>Bacteria</taxon>
        <taxon>Bacillati</taxon>
        <taxon>Cyanobacteriota</taxon>
        <taxon>Cyanophyceae</taxon>
        <taxon>Oscillatoriophycideae</taxon>
        <taxon>Oscillatoriales</taxon>
        <taxon>Microcoleaceae</taxon>
        <taxon>Okeania</taxon>
    </lineage>
</organism>
<dbReference type="Proteomes" id="UP000269154">
    <property type="component" value="Unassembled WGS sequence"/>
</dbReference>
<evidence type="ECO:0000313" key="3">
    <source>
        <dbReference type="Proteomes" id="UP000269154"/>
    </source>
</evidence>
<accession>A0A3N6PCY8</accession>
<reference evidence="2 3" key="1">
    <citation type="journal article" date="2018" name="ACS Chem. Biol.">
        <title>Ketoreductase domain dysfunction expands chemodiversity: malyngamide biosynthesis in the cyanobacterium Okeania hirsuta.</title>
        <authorList>
            <person name="Moss N.A."/>
            <person name="Leao T."/>
            <person name="Rankin M."/>
            <person name="McCullough T.M."/>
            <person name="Qu P."/>
            <person name="Korobeynikov A."/>
            <person name="Smith J.L."/>
            <person name="Gerwick L."/>
            <person name="Gerwick W.H."/>
        </authorList>
    </citation>
    <scope>NUCLEOTIDE SEQUENCE [LARGE SCALE GENOMIC DNA]</scope>
    <source>
        <strain evidence="2 3">PAB10Feb10-1</strain>
    </source>
</reference>
<feature type="region of interest" description="Disordered" evidence="1">
    <location>
        <begin position="48"/>
        <end position="74"/>
    </location>
</feature>
<name>A0A3N6PCY8_9CYAN</name>
<evidence type="ECO:0000256" key="1">
    <source>
        <dbReference type="SAM" id="MobiDB-lite"/>
    </source>
</evidence>
<feature type="compositionally biased region" description="Polar residues" evidence="1">
    <location>
        <begin position="48"/>
        <end position="60"/>
    </location>
</feature>
<gene>
    <name evidence="2" type="ORF">D5R40_13880</name>
</gene>
<evidence type="ECO:0008006" key="4">
    <source>
        <dbReference type="Google" id="ProtNLM"/>
    </source>
</evidence>
<dbReference type="RefSeq" id="WP_124146785.1">
    <property type="nucleotide sequence ID" value="NZ_CAWOKI010000195.1"/>
</dbReference>